<feature type="domain" description="PAC" evidence="23">
    <location>
        <begin position="152"/>
        <end position="205"/>
    </location>
</feature>
<dbReference type="InterPro" id="IPR000014">
    <property type="entry name" value="PAS"/>
</dbReference>
<evidence type="ECO:0000256" key="5">
    <source>
        <dbReference type="ARBA" id="ARBA00022475"/>
    </source>
</evidence>
<evidence type="ECO:0000256" key="18">
    <source>
        <dbReference type="ARBA" id="ARBA00022989"/>
    </source>
</evidence>
<keyword evidence="12" id="KW-0808">Transferase</keyword>
<keyword evidence="7" id="KW-0600">Photoreceptor protein</keyword>
<dbReference type="PROSITE" id="PS50113">
    <property type="entry name" value="PAC"/>
    <property type="match status" value="1"/>
</dbReference>
<dbReference type="FunFam" id="2.10.70.100:FF:000001">
    <property type="entry name" value="Sensory transduction histidine kinase"/>
    <property type="match status" value="1"/>
</dbReference>
<dbReference type="EC" id="2.7.13.3" evidence="3"/>
<dbReference type="GO" id="GO:0005886">
    <property type="term" value="C:plasma membrane"/>
    <property type="evidence" value="ECO:0007669"/>
    <property type="project" value="UniProtKB-SubCell"/>
</dbReference>
<keyword evidence="8" id="KW-0597">Phosphoprotein</keyword>
<dbReference type="AlphaFoldDB" id="A0A4D7QAH7"/>
<comment type="catalytic activity">
    <reaction evidence="1">
        <text>ATP + protein L-histidine = ADP + protein N-phospho-L-histidine.</text>
        <dbReference type="EC" id="2.7.13.3"/>
    </reaction>
</comment>
<dbReference type="PANTHER" id="PTHR41523">
    <property type="entry name" value="TWO-COMPONENT SYSTEM SENSOR PROTEIN"/>
    <property type="match status" value="1"/>
</dbReference>
<evidence type="ECO:0000256" key="16">
    <source>
        <dbReference type="ARBA" id="ARBA00022777"/>
    </source>
</evidence>
<proteinExistence type="predicted"/>
<keyword evidence="10" id="KW-0285">Flavoprotein</keyword>
<evidence type="ECO:0000256" key="19">
    <source>
        <dbReference type="ARBA" id="ARBA00022991"/>
    </source>
</evidence>
<evidence type="ECO:0000259" key="23">
    <source>
        <dbReference type="PROSITE" id="PS50113"/>
    </source>
</evidence>
<dbReference type="SUPFAM" id="SSF55785">
    <property type="entry name" value="PYP-like sensor domain (PAS domain)"/>
    <property type="match status" value="1"/>
</dbReference>
<dbReference type="Pfam" id="PF08447">
    <property type="entry name" value="PAS_3"/>
    <property type="match status" value="1"/>
</dbReference>
<keyword evidence="13" id="KW-0812">Transmembrane</keyword>
<keyword evidence="17" id="KW-0067">ATP-binding</keyword>
<gene>
    <name evidence="24" type="ORF">E8L99_04510</name>
</gene>
<organism evidence="24 25">
    <name type="scientific">Phreatobacter aquaticus</name>
    <dbReference type="NCBI Taxonomy" id="2570229"/>
    <lineage>
        <taxon>Bacteria</taxon>
        <taxon>Pseudomonadati</taxon>
        <taxon>Pseudomonadota</taxon>
        <taxon>Alphaproteobacteria</taxon>
        <taxon>Hyphomicrobiales</taxon>
        <taxon>Phreatobacteraceae</taxon>
        <taxon>Phreatobacter</taxon>
    </lineage>
</organism>
<dbReference type="InterPro" id="IPR001610">
    <property type="entry name" value="PAC"/>
</dbReference>
<evidence type="ECO:0000256" key="22">
    <source>
        <dbReference type="ARBA" id="ARBA00023170"/>
    </source>
</evidence>
<evidence type="ECO:0000256" key="12">
    <source>
        <dbReference type="ARBA" id="ARBA00022679"/>
    </source>
</evidence>
<keyword evidence="5" id="KW-1003">Cell membrane</keyword>
<evidence type="ECO:0000256" key="9">
    <source>
        <dbReference type="ARBA" id="ARBA00022606"/>
    </source>
</evidence>
<dbReference type="Gene3D" id="2.10.70.100">
    <property type="match status" value="1"/>
</dbReference>
<evidence type="ECO:0000256" key="1">
    <source>
        <dbReference type="ARBA" id="ARBA00000085"/>
    </source>
</evidence>
<accession>A0A4D7QAH7</accession>
<dbReference type="EMBL" id="CP039865">
    <property type="protein sequence ID" value="QCK85090.1"/>
    <property type="molecule type" value="Genomic_DNA"/>
</dbReference>
<evidence type="ECO:0000256" key="14">
    <source>
        <dbReference type="ARBA" id="ARBA00022737"/>
    </source>
</evidence>
<dbReference type="GO" id="GO:0009881">
    <property type="term" value="F:photoreceptor activity"/>
    <property type="evidence" value="ECO:0007669"/>
    <property type="project" value="UniProtKB-KW"/>
</dbReference>
<keyword evidence="11" id="KW-0288">FMN</keyword>
<keyword evidence="22" id="KW-0675">Receptor</keyword>
<keyword evidence="9" id="KW-0716">Sensory transduction</keyword>
<keyword evidence="25" id="KW-1185">Reference proteome</keyword>
<evidence type="ECO:0000256" key="13">
    <source>
        <dbReference type="ARBA" id="ARBA00022692"/>
    </source>
</evidence>
<dbReference type="GO" id="GO:0005524">
    <property type="term" value="F:ATP binding"/>
    <property type="evidence" value="ECO:0007669"/>
    <property type="project" value="UniProtKB-KW"/>
</dbReference>
<keyword evidence="19" id="KW-0157">Chromophore</keyword>
<evidence type="ECO:0000256" key="10">
    <source>
        <dbReference type="ARBA" id="ARBA00022630"/>
    </source>
</evidence>
<keyword evidence="15" id="KW-0547">Nucleotide-binding</keyword>
<evidence type="ECO:0000256" key="2">
    <source>
        <dbReference type="ARBA" id="ARBA00004429"/>
    </source>
</evidence>
<evidence type="ECO:0000256" key="6">
    <source>
        <dbReference type="ARBA" id="ARBA00022519"/>
    </source>
</evidence>
<evidence type="ECO:0000256" key="20">
    <source>
        <dbReference type="ARBA" id="ARBA00023026"/>
    </source>
</evidence>
<dbReference type="InterPro" id="IPR035965">
    <property type="entry name" value="PAS-like_dom_sf"/>
</dbReference>
<dbReference type="Gene3D" id="3.30.450.20">
    <property type="entry name" value="PAS domain"/>
    <property type="match status" value="1"/>
</dbReference>
<dbReference type="CDD" id="cd00130">
    <property type="entry name" value="PAS"/>
    <property type="match status" value="1"/>
</dbReference>
<name>A0A4D7QAH7_9HYPH</name>
<dbReference type="InterPro" id="IPR000700">
    <property type="entry name" value="PAS-assoc_C"/>
</dbReference>
<comment type="subcellular location">
    <subcellularLocation>
        <location evidence="2">Cell inner membrane</location>
        <topology evidence="2">Multi-pass membrane protein</topology>
    </subcellularLocation>
</comment>
<keyword evidence="6" id="KW-0997">Cell inner membrane</keyword>
<keyword evidence="16" id="KW-0418">Kinase</keyword>
<evidence type="ECO:0000256" key="8">
    <source>
        <dbReference type="ARBA" id="ARBA00022553"/>
    </source>
</evidence>
<evidence type="ECO:0000256" key="11">
    <source>
        <dbReference type="ARBA" id="ARBA00022643"/>
    </source>
</evidence>
<evidence type="ECO:0000313" key="24">
    <source>
        <dbReference type="EMBL" id="QCK85090.1"/>
    </source>
</evidence>
<reference evidence="24 25" key="1">
    <citation type="submission" date="2019-04" db="EMBL/GenBank/DDBJ databases">
        <title>Phreatobacter aquaticus sp. nov.</title>
        <authorList>
            <person name="Choi A."/>
            <person name="Baek K."/>
        </authorList>
    </citation>
    <scope>NUCLEOTIDE SEQUENCE [LARGE SCALE GENOMIC DNA]</scope>
    <source>
        <strain evidence="24 25">NMCR1094</strain>
    </source>
</reference>
<evidence type="ECO:0000256" key="15">
    <source>
        <dbReference type="ARBA" id="ARBA00022741"/>
    </source>
</evidence>
<dbReference type="SMART" id="SM00086">
    <property type="entry name" value="PAC"/>
    <property type="match status" value="1"/>
</dbReference>
<dbReference type="NCBIfam" id="TIGR00229">
    <property type="entry name" value="sensory_box"/>
    <property type="match status" value="1"/>
</dbReference>
<evidence type="ECO:0000256" key="17">
    <source>
        <dbReference type="ARBA" id="ARBA00022840"/>
    </source>
</evidence>
<dbReference type="Gene3D" id="3.30.565.10">
    <property type="entry name" value="Histidine kinase-like ATPase, C-terminal domain"/>
    <property type="match status" value="1"/>
</dbReference>
<keyword evidence="14" id="KW-0677">Repeat</keyword>
<dbReference type="GO" id="GO:0004673">
    <property type="term" value="F:protein histidine kinase activity"/>
    <property type="evidence" value="ECO:0007669"/>
    <property type="project" value="UniProtKB-EC"/>
</dbReference>
<dbReference type="SMART" id="SM00911">
    <property type="entry name" value="HWE_HK"/>
    <property type="match status" value="1"/>
</dbReference>
<dbReference type="Pfam" id="PF07536">
    <property type="entry name" value="HWE_HK"/>
    <property type="match status" value="1"/>
</dbReference>
<keyword evidence="21" id="KW-0472">Membrane</keyword>
<dbReference type="SUPFAM" id="SSF55874">
    <property type="entry name" value="ATPase domain of HSP90 chaperone/DNA topoisomerase II/histidine kinase"/>
    <property type="match status" value="1"/>
</dbReference>
<evidence type="ECO:0000256" key="7">
    <source>
        <dbReference type="ARBA" id="ARBA00022543"/>
    </source>
</evidence>
<dbReference type="KEGG" id="paqt:E8L99_04510"/>
<keyword evidence="18" id="KW-1133">Transmembrane helix</keyword>
<keyword evidence="20" id="KW-0843">Virulence</keyword>
<dbReference type="Proteomes" id="UP000298588">
    <property type="component" value="Chromosome"/>
</dbReference>
<evidence type="ECO:0000256" key="21">
    <source>
        <dbReference type="ARBA" id="ARBA00023136"/>
    </source>
</evidence>
<evidence type="ECO:0000256" key="4">
    <source>
        <dbReference type="ARBA" id="ARBA00021740"/>
    </source>
</evidence>
<dbReference type="InterPro" id="IPR013655">
    <property type="entry name" value="PAS_fold_3"/>
</dbReference>
<sequence length="403" mass="44015">MVLSHSRARRLIHACTWSSSGTHLRAAELVPSGELCDVRAPRGIHRLSAASDDCQEQAGPPLGHNDIEARLRAREAELARVQKIGQVGGLEVDLRGGAFTNRRSPEYLRVHGLPPEAASETHEAWVARIHPDDRQRTEQHFREAVTGRAMEYEAEYRIIRPSDGEVRWILAKAEIERDVMGKAVRLVGAHIDITDRRSAEEQTELIAQELSHRIKNIFAVINSLVMLSARGKDGDGDFARALCARIGALGQAHEFVRRHALGQSSGRDAQSLKALLDLLLAPYRSELSDQISVAGDDAVVGEQAATALSLVIHELATNAVKYGSLSMSAGRLSVICRVAGEAFVMTWQERNGPGLNGRPGRQGFGTMMSERAAKSQLGAVVRHDWAAEGLTIDLEIPLAKLAR</sequence>
<protein>
    <recommendedName>
        <fullName evidence="4">Blue-light-activated histidine kinase</fullName>
        <ecNumber evidence="3">2.7.13.3</ecNumber>
    </recommendedName>
</protein>
<dbReference type="PANTHER" id="PTHR41523:SF8">
    <property type="entry name" value="ETHYLENE RESPONSE SENSOR PROTEIN"/>
    <property type="match status" value="1"/>
</dbReference>
<evidence type="ECO:0000313" key="25">
    <source>
        <dbReference type="Proteomes" id="UP000298588"/>
    </source>
</evidence>
<dbReference type="OrthoDB" id="341208at2"/>
<dbReference type="InterPro" id="IPR036890">
    <property type="entry name" value="HATPase_C_sf"/>
</dbReference>
<dbReference type="InterPro" id="IPR011102">
    <property type="entry name" value="Sig_transdc_His_kinase_HWE"/>
</dbReference>
<evidence type="ECO:0000256" key="3">
    <source>
        <dbReference type="ARBA" id="ARBA00012438"/>
    </source>
</evidence>